<organism evidence="2 3">
    <name type="scientific">Pseudonocardia eucalypti</name>
    <dbReference type="NCBI Taxonomy" id="648755"/>
    <lineage>
        <taxon>Bacteria</taxon>
        <taxon>Bacillati</taxon>
        <taxon>Actinomycetota</taxon>
        <taxon>Actinomycetes</taxon>
        <taxon>Pseudonocardiales</taxon>
        <taxon>Pseudonocardiaceae</taxon>
        <taxon>Pseudonocardia</taxon>
    </lineage>
</organism>
<feature type="region of interest" description="Disordered" evidence="1">
    <location>
        <begin position="98"/>
        <end position="122"/>
    </location>
</feature>
<sequence>MPTTLPTNAQMNIVPSPSPAASVNPLVAYNPDNCTPMAAAATGRCHCRCDAESPSRQTAFRCHRVGARAWIGDHTNRANATTPAAAAITPAIRAGTFPPVNATSSRLTIPATNTPEAKPARR</sequence>
<name>A0ABP9RDR4_9PSEU</name>
<evidence type="ECO:0000313" key="3">
    <source>
        <dbReference type="Proteomes" id="UP001428817"/>
    </source>
</evidence>
<dbReference type="Proteomes" id="UP001428817">
    <property type="component" value="Unassembled WGS sequence"/>
</dbReference>
<proteinExistence type="predicted"/>
<keyword evidence="3" id="KW-1185">Reference proteome</keyword>
<protein>
    <submittedName>
        <fullName evidence="2">Uncharacterized protein</fullName>
    </submittedName>
</protein>
<feature type="compositionally biased region" description="Polar residues" evidence="1">
    <location>
        <begin position="101"/>
        <end position="115"/>
    </location>
</feature>
<evidence type="ECO:0000256" key="1">
    <source>
        <dbReference type="SAM" id="MobiDB-lite"/>
    </source>
</evidence>
<gene>
    <name evidence="2" type="ORF">GCM10023321_81030</name>
</gene>
<reference evidence="3" key="1">
    <citation type="journal article" date="2019" name="Int. J. Syst. Evol. Microbiol.">
        <title>The Global Catalogue of Microorganisms (GCM) 10K type strain sequencing project: providing services to taxonomists for standard genome sequencing and annotation.</title>
        <authorList>
            <consortium name="The Broad Institute Genomics Platform"/>
            <consortium name="The Broad Institute Genome Sequencing Center for Infectious Disease"/>
            <person name="Wu L."/>
            <person name="Ma J."/>
        </authorList>
    </citation>
    <scope>NUCLEOTIDE SEQUENCE [LARGE SCALE GENOMIC DNA]</scope>
    <source>
        <strain evidence="3">JCM 18303</strain>
    </source>
</reference>
<accession>A0ABP9RDR4</accession>
<dbReference type="EMBL" id="BAABJP010000064">
    <property type="protein sequence ID" value="GAA5175279.1"/>
    <property type="molecule type" value="Genomic_DNA"/>
</dbReference>
<comment type="caution">
    <text evidence="2">The sequence shown here is derived from an EMBL/GenBank/DDBJ whole genome shotgun (WGS) entry which is preliminary data.</text>
</comment>
<evidence type="ECO:0000313" key="2">
    <source>
        <dbReference type="EMBL" id="GAA5175279.1"/>
    </source>
</evidence>